<reference evidence="12 13" key="1">
    <citation type="journal article" date="2016" name="Front. Microbiol.">
        <title>Genomic Resource of Rice Seed Associated Bacteria.</title>
        <authorList>
            <person name="Midha S."/>
            <person name="Bansal K."/>
            <person name="Sharma S."/>
            <person name="Kumar N."/>
            <person name="Patil P.P."/>
            <person name="Chaudhry V."/>
            <person name="Patil P.B."/>
        </authorList>
    </citation>
    <scope>NUCLEOTIDE SEQUENCE [LARGE SCALE GENOMIC DNA]</scope>
    <source>
        <strain evidence="12 13">NS354</strain>
    </source>
</reference>
<dbReference type="GO" id="GO:0005524">
    <property type="term" value="F:ATP binding"/>
    <property type="evidence" value="ECO:0007669"/>
    <property type="project" value="UniProtKB-KW"/>
</dbReference>
<dbReference type="GO" id="GO:0006310">
    <property type="term" value="P:DNA recombination"/>
    <property type="evidence" value="ECO:0007669"/>
    <property type="project" value="InterPro"/>
</dbReference>
<evidence type="ECO:0000256" key="6">
    <source>
        <dbReference type="ARBA" id="ARBA00022840"/>
    </source>
</evidence>
<dbReference type="Pfam" id="PF02463">
    <property type="entry name" value="SMC_N"/>
    <property type="match status" value="1"/>
</dbReference>
<keyword evidence="5 9" id="KW-0227">DNA damage</keyword>
<dbReference type="PIRSF" id="PIRSF003128">
    <property type="entry name" value="RecN"/>
    <property type="match status" value="1"/>
</dbReference>
<evidence type="ECO:0000256" key="7">
    <source>
        <dbReference type="ARBA" id="ARBA00023204"/>
    </source>
</evidence>
<evidence type="ECO:0000256" key="10">
    <source>
        <dbReference type="SAM" id="Coils"/>
    </source>
</evidence>
<keyword evidence="4" id="KW-0547">Nucleotide-binding</keyword>
<evidence type="ECO:0000256" key="8">
    <source>
        <dbReference type="ARBA" id="ARBA00033408"/>
    </source>
</evidence>
<evidence type="ECO:0000256" key="5">
    <source>
        <dbReference type="ARBA" id="ARBA00022763"/>
    </source>
</evidence>
<dbReference type="OrthoDB" id="9806954at2"/>
<evidence type="ECO:0000256" key="4">
    <source>
        <dbReference type="ARBA" id="ARBA00022741"/>
    </source>
</evidence>
<evidence type="ECO:0000256" key="3">
    <source>
        <dbReference type="ARBA" id="ARBA00021315"/>
    </source>
</evidence>
<dbReference type="EMBL" id="LDRK01000053">
    <property type="protein sequence ID" value="KTR85560.1"/>
    <property type="molecule type" value="Genomic_DNA"/>
</dbReference>
<evidence type="ECO:0000313" key="13">
    <source>
        <dbReference type="Proteomes" id="UP000070810"/>
    </source>
</evidence>
<comment type="caution">
    <text evidence="12">The sequence shown here is derived from an EMBL/GenBank/DDBJ whole genome shotgun (WGS) entry which is preliminary data.</text>
</comment>
<evidence type="ECO:0000313" key="12">
    <source>
        <dbReference type="EMBL" id="KTR85560.1"/>
    </source>
</evidence>
<keyword evidence="10" id="KW-0175">Coiled coil</keyword>
<gene>
    <name evidence="12" type="ORF">NS354_08715</name>
</gene>
<dbReference type="CDD" id="cd03241">
    <property type="entry name" value="ABC_RecN"/>
    <property type="match status" value="1"/>
</dbReference>
<organism evidence="12 13">
    <name type="scientific">Leucobacter chromiiresistens</name>
    <dbReference type="NCBI Taxonomy" id="1079994"/>
    <lineage>
        <taxon>Bacteria</taxon>
        <taxon>Bacillati</taxon>
        <taxon>Actinomycetota</taxon>
        <taxon>Actinomycetes</taxon>
        <taxon>Micrococcales</taxon>
        <taxon>Microbacteriaceae</taxon>
        <taxon>Leucobacter</taxon>
    </lineage>
</organism>
<feature type="domain" description="RecF/RecN/SMC N-terminal" evidence="11">
    <location>
        <begin position="3"/>
        <end position="513"/>
    </location>
</feature>
<keyword evidence="7 9" id="KW-0234">DNA repair</keyword>
<dbReference type="SUPFAM" id="SSF52540">
    <property type="entry name" value="P-loop containing nucleoside triphosphate hydrolases"/>
    <property type="match status" value="1"/>
</dbReference>
<proteinExistence type="inferred from homology"/>
<comment type="function">
    <text evidence="1 9">May be involved in recombinational repair of damaged DNA.</text>
</comment>
<dbReference type="RefSeq" id="WP_058594137.1">
    <property type="nucleotide sequence ID" value="NZ_LDRK01000053.1"/>
</dbReference>
<dbReference type="Gene3D" id="3.40.50.300">
    <property type="entry name" value="P-loop containing nucleotide triphosphate hydrolases"/>
    <property type="match status" value="2"/>
</dbReference>
<feature type="coiled-coil region" evidence="10">
    <location>
        <begin position="161"/>
        <end position="195"/>
    </location>
</feature>
<dbReference type="InterPro" id="IPR003395">
    <property type="entry name" value="RecF/RecN/SMC_N"/>
</dbReference>
<evidence type="ECO:0000256" key="9">
    <source>
        <dbReference type="PIRNR" id="PIRNR003128"/>
    </source>
</evidence>
<dbReference type="PANTHER" id="PTHR11059:SF0">
    <property type="entry name" value="DNA REPAIR PROTEIN RECN"/>
    <property type="match status" value="1"/>
</dbReference>
<comment type="similarity">
    <text evidence="2 9">Belongs to the RecN family.</text>
</comment>
<evidence type="ECO:0000259" key="11">
    <source>
        <dbReference type="Pfam" id="PF02463"/>
    </source>
</evidence>
<evidence type="ECO:0000256" key="2">
    <source>
        <dbReference type="ARBA" id="ARBA00009441"/>
    </source>
</evidence>
<dbReference type="PANTHER" id="PTHR11059">
    <property type="entry name" value="DNA REPAIR PROTEIN RECN"/>
    <property type="match status" value="1"/>
</dbReference>
<sequence length="563" mass="58821">MIEELRIRDLGVIVDSTVPLGPGFTAITGETGAGKTMVVSALGLLMGERSDAGAVRAGASQARVHGIVRTADPAVADIVDELGGEIEDDELVLSRTVSAEGRSRAGVGGASAPVGSLGRLADRLFAVHGQSEQLRLKSAAAQRDTLDRFGGSAIAETLAEYRESHRERQLLSERVRELTETRDERAAEAARLRAELDEIAAVDPQAGEEAELAARIELLSNVESLRASTSAAHEALASESDDPLARDAGGLVDEAVRELERVADFDPRLAAVLETLRGVSFQIADAATELAAYAGDLDEEGPGELARANDRLAALNGLFRLYGADSAAVIATAEAAAERLAELDGDGGLVDELAERLEAETERERALAARLTEQRTEAAARLSQLVTAELRQLALPDAEFVVDVAASPALGSSGGDDVQLLLSPHPGAAPRPIAKTASGGELSRVMLALEVVVAAVDPVPTFVFDEVDAGVGGAAAIEIGRRLARLSRTSQVIVVTHLAQVAAFASNHLQVVKDSAGGFTESSCRRLDGDARLAEMARLLSGLSDSGSALEHAAELLSLRETM</sequence>
<dbReference type="Proteomes" id="UP000070810">
    <property type="component" value="Unassembled WGS sequence"/>
</dbReference>
<dbReference type="GO" id="GO:0009432">
    <property type="term" value="P:SOS response"/>
    <property type="evidence" value="ECO:0007669"/>
    <property type="project" value="TreeGrafter"/>
</dbReference>
<protein>
    <recommendedName>
        <fullName evidence="3 9">DNA repair protein RecN</fullName>
    </recommendedName>
    <alternativeName>
        <fullName evidence="8 9">Recombination protein N</fullName>
    </alternativeName>
</protein>
<evidence type="ECO:0000256" key="1">
    <source>
        <dbReference type="ARBA" id="ARBA00003618"/>
    </source>
</evidence>
<keyword evidence="13" id="KW-1185">Reference proteome</keyword>
<name>A0A147EMD1_9MICO</name>
<dbReference type="PATRIC" id="fig|1079994.3.peg.1953"/>
<dbReference type="GO" id="GO:0043590">
    <property type="term" value="C:bacterial nucleoid"/>
    <property type="evidence" value="ECO:0007669"/>
    <property type="project" value="TreeGrafter"/>
</dbReference>
<dbReference type="InterPro" id="IPR027417">
    <property type="entry name" value="P-loop_NTPase"/>
</dbReference>
<dbReference type="AlphaFoldDB" id="A0A147EMD1"/>
<dbReference type="NCBIfam" id="TIGR00634">
    <property type="entry name" value="recN"/>
    <property type="match status" value="1"/>
</dbReference>
<dbReference type="InterPro" id="IPR004604">
    <property type="entry name" value="DNA_recomb/repair_RecN"/>
</dbReference>
<keyword evidence="6" id="KW-0067">ATP-binding</keyword>
<accession>A0A147EMD1</accession>
<dbReference type="GO" id="GO:0006281">
    <property type="term" value="P:DNA repair"/>
    <property type="evidence" value="ECO:0007669"/>
    <property type="project" value="UniProtKB-KW"/>
</dbReference>